<dbReference type="InterPro" id="IPR036116">
    <property type="entry name" value="FN3_sf"/>
</dbReference>
<sequence length="1157" mass="117742">MHPSYTRTRLLTALLLLLLSLGARAQTPYALSNGTYSENFSQISSWANGFASGTGAAPYSVATGSPTLPNQNTVFSTGTSGGVQRGTQAIVLLATGSDNANAAAFDLNLDFTGTSAGTVSLDWASVNNSTGNRQSTFKLQTNTGTGGAFVDLPGSSVVLTNNTASAGQLSALALPAAFTNNAAAKIRFYIQPTAGGTNPSGSRPKVSLDNLTVTATTGGPVTPTITTGTITGSPFCVTATAGAAVAVPFTATGGLTGTFAAQLSDAAGQFPAELTQSLIGTGSASPIAATLPAGTAAGTSYRIRVVHAATGTIGQPNPAALTVTSPPTANGVTLSSTAAQSITTTGTGTTLTATAAAPSSFAWFYGTSSTGPFPTALSGATAASYTPKGSDFAGAGTYYLVARATSTCGSVEGTSTPVRITVTAPAPVLTITPQTVPDFGSVYVGSASSAQPVVVSGSNLTAPVTVTPAPGFEIRTGSAPFACCAITLTPQAGTLSSTTIDVRFVPALAQVYSATLPVSSADLPTQEPVAVSGTGVAPIFPATVQTSAVSAITATQATAGGTVSDEGNSAVTERGVVYSLTANPTLANEPTVDGAGSGPFTSLLTGLKPNTRYYVRAYATNEVGTSYGEEVSFTTASVALAAEPTQSSTLTASQLTPTSVLLTASGGTGSKRLFLATQAADLLAGPTDGTTYAGNSTVGQGDQPAPSIYVVAAGPATSVTVTGLQPNTEYTFAVFDYNDDNTPGAENYRTQDPGKLTLTTPEQPAQLLLEENFLYAAAEPLTDHGWNAQSAPGTNPVRVSSAGLSRADYNATGGNAAALTATGEDVHRTFAPVAAGTPVYAAFLVQVSSSPAGDYFFHLGPDPISTTFRARVLVRPVAATDKIQFGVSGSGTTAVYDPTEYELGTPYLLVVRYSFGSTGTETRLYVNPGVAEPTNSNATSREAATSAPANIGAVALRQGNSTSPLLLDGLRVGTTFGVVRQQLPAPLPVQLVRFTGQVQQRAVVLRWTTAQELRNDRFEVERAQGDGQAFTRVATVAGRGTTTTTSSYAYTDADVLRPGQRLYYRLRQVDQDGQAIYSPVVAVSAGANGAQALRAVPNPARDQVRLEGATADVAQVLDLTGRLLRTVNTRELISLQGLTPGIYLIRCGTSATRLQVE</sequence>
<evidence type="ECO:0000313" key="4">
    <source>
        <dbReference type="Proteomes" id="UP000831785"/>
    </source>
</evidence>
<feature type="domain" description="Fibronectin type-III" evidence="2">
    <location>
        <begin position="540"/>
        <end position="638"/>
    </location>
</feature>
<reference evidence="3 4" key="1">
    <citation type="submission" date="2022-04" db="EMBL/GenBank/DDBJ databases">
        <title>Hymenobacter sp. isolated from the air.</title>
        <authorList>
            <person name="Won M."/>
            <person name="Lee C.-M."/>
            <person name="Woen H.-Y."/>
            <person name="Kwon S.-W."/>
        </authorList>
    </citation>
    <scope>NUCLEOTIDE SEQUENCE [LARGE SCALE GENOMIC DNA]</scope>
    <source>
        <strain evidence="4">5116 S-27</strain>
    </source>
</reference>
<proteinExistence type="predicted"/>
<name>A0ABY4F8Q5_9BACT</name>
<dbReference type="CDD" id="cd00063">
    <property type="entry name" value="FN3"/>
    <property type="match status" value="1"/>
</dbReference>
<dbReference type="EMBL" id="CP095049">
    <property type="protein sequence ID" value="UOQ53049.1"/>
    <property type="molecule type" value="Genomic_DNA"/>
</dbReference>
<feature type="chain" id="PRO_5045896584" description="Fibronectin type-III domain-containing protein" evidence="1">
    <location>
        <begin position="26"/>
        <end position="1157"/>
    </location>
</feature>
<accession>A0ABY4F8Q5</accession>
<protein>
    <recommendedName>
        <fullName evidence="2">Fibronectin type-III domain-containing protein</fullName>
    </recommendedName>
</protein>
<feature type="domain" description="Fibronectin type-III" evidence="2">
    <location>
        <begin position="656"/>
        <end position="763"/>
    </location>
</feature>
<dbReference type="SMART" id="SM00060">
    <property type="entry name" value="FN3"/>
    <property type="match status" value="3"/>
</dbReference>
<dbReference type="Proteomes" id="UP000831785">
    <property type="component" value="Chromosome"/>
</dbReference>
<gene>
    <name evidence="3" type="ORF">MUN80_25345</name>
</gene>
<dbReference type="InterPro" id="IPR003961">
    <property type="entry name" value="FN3_dom"/>
</dbReference>
<dbReference type="Gene3D" id="2.60.40.10">
    <property type="entry name" value="Immunoglobulins"/>
    <property type="match status" value="4"/>
</dbReference>
<dbReference type="RefSeq" id="WP_244717739.1">
    <property type="nucleotide sequence ID" value="NZ_CP095049.1"/>
</dbReference>
<organism evidence="3 4">
    <name type="scientific">Hymenobacter cellulosivorans</name>
    <dbReference type="NCBI Taxonomy" id="2932249"/>
    <lineage>
        <taxon>Bacteria</taxon>
        <taxon>Pseudomonadati</taxon>
        <taxon>Bacteroidota</taxon>
        <taxon>Cytophagia</taxon>
        <taxon>Cytophagales</taxon>
        <taxon>Hymenobacteraceae</taxon>
        <taxon>Hymenobacter</taxon>
    </lineage>
</organism>
<evidence type="ECO:0000259" key="2">
    <source>
        <dbReference type="PROSITE" id="PS50853"/>
    </source>
</evidence>
<feature type="signal peptide" evidence="1">
    <location>
        <begin position="1"/>
        <end position="25"/>
    </location>
</feature>
<evidence type="ECO:0000313" key="3">
    <source>
        <dbReference type="EMBL" id="UOQ53049.1"/>
    </source>
</evidence>
<dbReference type="InterPro" id="IPR013783">
    <property type="entry name" value="Ig-like_fold"/>
</dbReference>
<dbReference type="PROSITE" id="PS50853">
    <property type="entry name" value="FN3"/>
    <property type="match status" value="2"/>
</dbReference>
<dbReference type="SUPFAM" id="SSF49265">
    <property type="entry name" value="Fibronectin type III"/>
    <property type="match status" value="3"/>
</dbReference>
<keyword evidence="1" id="KW-0732">Signal</keyword>
<evidence type="ECO:0000256" key="1">
    <source>
        <dbReference type="SAM" id="SignalP"/>
    </source>
</evidence>
<keyword evidence="4" id="KW-1185">Reference proteome</keyword>